<accession>A0A420I2R2</accession>
<reference evidence="2 3" key="1">
    <citation type="journal article" date="2018" name="BMC Genomics">
        <title>Comparative genome analyses reveal sequence features reflecting distinct modes of host-adaptation between dicot and monocot powdery mildew.</title>
        <authorList>
            <person name="Wu Y."/>
            <person name="Ma X."/>
            <person name="Pan Z."/>
            <person name="Kale S.D."/>
            <person name="Song Y."/>
            <person name="King H."/>
            <person name="Zhang Q."/>
            <person name="Presley C."/>
            <person name="Deng X."/>
            <person name="Wei C.I."/>
            <person name="Xiao S."/>
        </authorList>
    </citation>
    <scope>NUCLEOTIDE SEQUENCE [LARGE SCALE GENOMIC DNA]</scope>
    <source>
        <strain evidence="2">UMSG2</strain>
    </source>
</reference>
<dbReference type="AlphaFoldDB" id="A0A420I2R2"/>
<dbReference type="Proteomes" id="UP000286134">
    <property type="component" value="Unassembled WGS sequence"/>
</dbReference>
<dbReference type="OrthoDB" id="10464725at2759"/>
<protein>
    <submittedName>
        <fullName evidence="2">Uncharacterized protein</fullName>
    </submittedName>
</protein>
<dbReference type="STRING" id="212602.A0A420I2R2"/>
<evidence type="ECO:0000313" key="3">
    <source>
        <dbReference type="Proteomes" id="UP000286134"/>
    </source>
</evidence>
<comment type="caution">
    <text evidence="2">The sequence shown here is derived from an EMBL/GenBank/DDBJ whole genome shotgun (WGS) entry which is preliminary data.</text>
</comment>
<feature type="region of interest" description="Disordered" evidence="1">
    <location>
        <begin position="1"/>
        <end position="36"/>
    </location>
</feature>
<organism evidence="2 3">
    <name type="scientific">Erysiphe neolycopersici</name>
    <dbReference type="NCBI Taxonomy" id="212602"/>
    <lineage>
        <taxon>Eukaryota</taxon>
        <taxon>Fungi</taxon>
        <taxon>Dikarya</taxon>
        <taxon>Ascomycota</taxon>
        <taxon>Pezizomycotina</taxon>
        <taxon>Leotiomycetes</taxon>
        <taxon>Erysiphales</taxon>
        <taxon>Erysiphaceae</taxon>
        <taxon>Erysiphe</taxon>
    </lineage>
</organism>
<feature type="compositionally biased region" description="Basic and acidic residues" evidence="1">
    <location>
        <begin position="1"/>
        <end position="33"/>
    </location>
</feature>
<dbReference type="EMBL" id="MCFK01002211">
    <property type="protein sequence ID" value="RKF63973.1"/>
    <property type="molecule type" value="Genomic_DNA"/>
</dbReference>
<name>A0A420I2R2_9PEZI</name>
<proteinExistence type="predicted"/>
<evidence type="ECO:0000313" key="2">
    <source>
        <dbReference type="EMBL" id="RKF63973.1"/>
    </source>
</evidence>
<evidence type="ECO:0000256" key="1">
    <source>
        <dbReference type="SAM" id="MobiDB-lite"/>
    </source>
</evidence>
<keyword evidence="3" id="KW-1185">Reference proteome</keyword>
<gene>
    <name evidence="2" type="ORF">OnM2_022060</name>
</gene>
<sequence>MKARSLEKTSEDDGKPRQEIRGDPDDPKNIVEGKRKRIPKVQFYMEVHQNLGIQTVFHAEFFNGSRHMKSRIHEKDLPTPPEN</sequence>